<feature type="transmembrane region" description="Helical" evidence="3">
    <location>
        <begin position="907"/>
        <end position="928"/>
    </location>
</feature>
<evidence type="ECO:0000313" key="7">
    <source>
        <dbReference type="Proteomes" id="UP000002195"/>
    </source>
</evidence>
<dbReference type="AlphaFoldDB" id="Q54ZQ4"/>
<comment type="caution">
    <text evidence="6">The sequence shown here is derived from an EMBL/GenBank/DDBJ whole genome shotgun (WGS) entry which is preliminary data.</text>
</comment>
<dbReference type="PROSITE" id="PS50026">
    <property type="entry name" value="EGF_3"/>
    <property type="match status" value="1"/>
</dbReference>
<dbReference type="HOGENOM" id="CLU_325026_0_0_1"/>
<dbReference type="PANTHER" id="PTHR31378:SF5">
    <property type="entry name" value="EGF-LIKE DOMAIN-CONTAINING PROTEIN"/>
    <property type="match status" value="1"/>
</dbReference>
<feature type="chain" id="PRO_5004250070" evidence="4">
    <location>
        <begin position="24"/>
        <end position="951"/>
    </location>
</feature>
<keyword evidence="3" id="KW-1133">Transmembrane helix</keyword>
<evidence type="ECO:0000259" key="5">
    <source>
        <dbReference type="PROSITE" id="PS50026"/>
    </source>
</evidence>
<reference evidence="6 7" key="1">
    <citation type="journal article" date="2005" name="Nature">
        <title>The genome of the social amoeba Dictyostelium discoideum.</title>
        <authorList>
            <consortium name="The Dictyostelium discoideum Sequencing Consortium"/>
            <person name="Eichinger L."/>
            <person name="Pachebat J.A."/>
            <person name="Glockner G."/>
            <person name="Rajandream M.A."/>
            <person name="Sucgang R."/>
            <person name="Berriman M."/>
            <person name="Song J."/>
            <person name="Olsen R."/>
            <person name="Szafranski K."/>
            <person name="Xu Q."/>
            <person name="Tunggal B."/>
            <person name="Kummerfeld S."/>
            <person name="Madera M."/>
            <person name="Konfortov B.A."/>
            <person name="Rivero F."/>
            <person name="Bankier A.T."/>
            <person name="Lehmann R."/>
            <person name="Hamlin N."/>
            <person name="Davies R."/>
            <person name="Gaudet P."/>
            <person name="Fey P."/>
            <person name="Pilcher K."/>
            <person name="Chen G."/>
            <person name="Saunders D."/>
            <person name="Sodergren E."/>
            <person name="Davis P."/>
            <person name="Kerhornou A."/>
            <person name="Nie X."/>
            <person name="Hall N."/>
            <person name="Anjard C."/>
            <person name="Hemphill L."/>
            <person name="Bason N."/>
            <person name="Farbrother P."/>
            <person name="Desany B."/>
            <person name="Just E."/>
            <person name="Morio T."/>
            <person name="Rost R."/>
            <person name="Churcher C."/>
            <person name="Cooper J."/>
            <person name="Haydock S."/>
            <person name="van Driessche N."/>
            <person name="Cronin A."/>
            <person name="Goodhead I."/>
            <person name="Muzny D."/>
            <person name="Mourier T."/>
            <person name="Pain A."/>
            <person name="Lu M."/>
            <person name="Harper D."/>
            <person name="Lindsay R."/>
            <person name="Hauser H."/>
            <person name="James K."/>
            <person name="Quiles M."/>
            <person name="Madan Babu M."/>
            <person name="Saito T."/>
            <person name="Buchrieser C."/>
            <person name="Wardroper A."/>
            <person name="Felder M."/>
            <person name="Thangavelu M."/>
            <person name="Johnson D."/>
            <person name="Knights A."/>
            <person name="Loulseged H."/>
            <person name="Mungall K."/>
            <person name="Oliver K."/>
            <person name="Price C."/>
            <person name="Quail M.A."/>
            <person name="Urushihara H."/>
            <person name="Hernandez J."/>
            <person name="Rabbinowitsch E."/>
            <person name="Steffen D."/>
            <person name="Sanders M."/>
            <person name="Ma J."/>
            <person name="Kohara Y."/>
            <person name="Sharp S."/>
            <person name="Simmonds M."/>
            <person name="Spiegler S."/>
            <person name="Tivey A."/>
            <person name="Sugano S."/>
            <person name="White B."/>
            <person name="Walker D."/>
            <person name="Woodward J."/>
            <person name="Winckler T."/>
            <person name="Tanaka Y."/>
            <person name="Shaulsky G."/>
            <person name="Schleicher M."/>
            <person name="Weinstock G."/>
            <person name="Rosenthal A."/>
            <person name="Cox E.C."/>
            <person name="Chisholm R.L."/>
            <person name="Gibbs R."/>
            <person name="Loomis W.F."/>
            <person name="Platzer M."/>
            <person name="Kay R.R."/>
            <person name="Williams J."/>
            <person name="Dear P.H."/>
            <person name="Noegel A.A."/>
            <person name="Barrell B."/>
            <person name="Kuspa A."/>
        </authorList>
    </citation>
    <scope>NUCLEOTIDE SEQUENCE [LARGE SCALE GENOMIC DNA]</scope>
    <source>
        <strain evidence="6 7">AX4</strain>
    </source>
</reference>
<accession>Q54ZQ4</accession>
<dbReference type="PhylomeDB" id="Q54ZQ4"/>
<feature type="disulfide bond" evidence="2">
    <location>
        <begin position="602"/>
        <end position="611"/>
    </location>
</feature>
<keyword evidence="1 2" id="KW-1015">Disulfide bond</keyword>
<sequence>MYLKLKFPILLILLISFFNFNESTLIIEKKNYRINDNNINYSIKNDDINFDFNQFTTSGKVIANINENGNSISKEYQCVQNSKIKDNVSFQCQITTIELVNINSTFILSTTSTNGNNEIKIYNFQINLFYFEAQIIQNGYDFIINGKAFLTMDAQLLNFNNNLNGKPFTIVNISDSEIVMNSVAETDIASRQLAYDIIYNNENVFSSSIAIEPSIISTVPDYLVNDDDDLIINTIGLSISDKLDIEVLIFRPDSQWAPLPFSMAVNNQIQISSTSISSYYGERLLRVHLNASNISSNNYGVVGFAKPILTKIAQNFTSLEVIVDCNYLNNTNYPTYLRGISITPVAPNTFLPTRLHFPEPQMVRGYGYLQCSNSKSSEFKGFFQPMPNLVSWNSIERKGGIFKFSGQYLLPLDDKNQTTYSLDLVIINEFSIPCENITIIKYWGSQQYNASCIVSKYVEPIVKTIYITGYISDTPSHVLKSPFTYLPPSILNSTSTFYGTPSEVTIYGSSFCMYPNVTIGGSICKLRLSDYENDRIYCWFESDVQGLTTTHTINVTCDDNQVYGSGDVFLYATDECLISMNKTGLICSGNGICDDSIRKCICNDNYFGLDCSIENNGTIIPPIIDNTTSIIDFNNTKFEIGLVQIREIEFIDEKVIKTFNLTNGNGNGNGSGNGGVIWNLEDVNQMKTNYIFNTTLINKSIIKVYLTINSDTKLSKQYNFYGDLITILPNSVKYKIEITNWEFDSSLNSIELIFQSKISVDQCNDSVSLIGNKTIQMYGDSIRSMELTLTNGQILIGTFSNRMKLDDRVVKSSIKILDEQQSIGIPTIITNTNSTPTTTNNNNNNIKTSTQNVFTVVSINYFKDIAIVDPNFGVLIDNDLSGGGDDILDECGRVIGKTKEKFANWKIALIVVFSFVGISLIVVAVIVYKTRGRHSIVVNGVKLKMNKKTNK</sequence>
<comment type="caution">
    <text evidence="2">Lacks conserved residue(s) required for the propagation of feature annotation.</text>
</comment>
<feature type="signal peptide" evidence="4">
    <location>
        <begin position="1"/>
        <end position="23"/>
    </location>
</feature>
<dbReference type="dictyBase" id="DDB_G0277531"/>
<evidence type="ECO:0000256" key="1">
    <source>
        <dbReference type="ARBA" id="ARBA00023157"/>
    </source>
</evidence>
<dbReference type="STRING" id="44689.Q54ZQ4"/>
<dbReference type="Gene3D" id="2.10.25.10">
    <property type="entry name" value="Laminin"/>
    <property type="match status" value="1"/>
</dbReference>
<evidence type="ECO:0000256" key="4">
    <source>
        <dbReference type="SAM" id="SignalP"/>
    </source>
</evidence>
<protein>
    <submittedName>
        <fullName evidence="6">EGF-like domain-containing protein</fullName>
    </submittedName>
</protein>
<dbReference type="VEuPathDB" id="AmoebaDB:DDB_G0277531"/>
<dbReference type="KEGG" id="ddi:DDB_G0277531"/>
<dbReference type="PaxDb" id="44689-DDB0233247"/>
<keyword evidence="3" id="KW-0472">Membrane</keyword>
<evidence type="ECO:0000256" key="2">
    <source>
        <dbReference type="PROSITE-ProRule" id="PRU00076"/>
    </source>
</evidence>
<proteinExistence type="predicted"/>
<keyword evidence="7" id="KW-1185">Reference proteome</keyword>
<feature type="domain" description="EGF-like" evidence="5">
    <location>
        <begin position="572"/>
        <end position="612"/>
    </location>
</feature>
<dbReference type="InterPro" id="IPR000742">
    <property type="entry name" value="EGF"/>
</dbReference>
<dbReference type="FunCoup" id="Q54ZQ4">
    <property type="interactions" value="640"/>
</dbReference>
<dbReference type="PROSITE" id="PS00022">
    <property type="entry name" value="EGF_1"/>
    <property type="match status" value="1"/>
</dbReference>
<evidence type="ECO:0000313" key="6">
    <source>
        <dbReference type="EMBL" id="EAL68728.1"/>
    </source>
</evidence>
<dbReference type="GlyGen" id="Q54ZQ4">
    <property type="glycosylation" value="1 site"/>
</dbReference>
<keyword evidence="4" id="KW-0732">Signal</keyword>
<dbReference type="PANTHER" id="PTHR31378">
    <property type="entry name" value="EGF-LIKE DOMAIN-CONTAINING PROTEIN-RELATED-RELATED"/>
    <property type="match status" value="1"/>
</dbReference>
<dbReference type="eggNOG" id="ENOG502RF8U">
    <property type="taxonomic scope" value="Eukaryota"/>
</dbReference>
<dbReference type="InParanoid" id="Q54ZQ4"/>
<dbReference type="Pfam" id="PF07974">
    <property type="entry name" value="EGF_2"/>
    <property type="match status" value="1"/>
</dbReference>
<dbReference type="Proteomes" id="UP000002195">
    <property type="component" value="Unassembled WGS sequence"/>
</dbReference>
<evidence type="ECO:0000256" key="3">
    <source>
        <dbReference type="SAM" id="Phobius"/>
    </source>
</evidence>
<keyword evidence="2" id="KW-0245">EGF-like domain</keyword>
<gene>
    <name evidence="6" type="ORF">DDB_G0277531</name>
</gene>
<name>Q54ZQ4_DICDI</name>
<dbReference type="EMBL" id="AAFI02000020">
    <property type="protein sequence ID" value="EAL68728.1"/>
    <property type="molecule type" value="Genomic_DNA"/>
</dbReference>
<dbReference type="GeneID" id="8621005"/>
<dbReference type="OMA" id="YLQCENS"/>
<keyword evidence="3" id="KW-0812">Transmembrane</keyword>
<dbReference type="RefSeq" id="XP_642588.1">
    <property type="nucleotide sequence ID" value="XM_637496.1"/>
</dbReference>
<dbReference type="InterPro" id="IPR013111">
    <property type="entry name" value="EGF_extracell"/>
</dbReference>
<organism evidence="6 7">
    <name type="scientific">Dictyostelium discoideum</name>
    <name type="common">Social amoeba</name>
    <dbReference type="NCBI Taxonomy" id="44689"/>
    <lineage>
        <taxon>Eukaryota</taxon>
        <taxon>Amoebozoa</taxon>
        <taxon>Evosea</taxon>
        <taxon>Eumycetozoa</taxon>
        <taxon>Dictyostelia</taxon>
        <taxon>Dictyosteliales</taxon>
        <taxon>Dictyosteliaceae</taxon>
        <taxon>Dictyostelium</taxon>
    </lineage>
</organism>